<feature type="chain" id="PRO_5028846441" evidence="13">
    <location>
        <begin position="26"/>
        <end position="793"/>
    </location>
</feature>
<dbReference type="InterPro" id="IPR000157">
    <property type="entry name" value="TIR_dom"/>
</dbReference>
<keyword evidence="10" id="KW-0325">Glycoprotein</keyword>
<evidence type="ECO:0000256" key="6">
    <source>
        <dbReference type="ARBA" id="ARBA00022737"/>
    </source>
</evidence>
<proteinExistence type="evidence at transcript level"/>
<dbReference type="Pfam" id="PF01582">
    <property type="entry name" value="TIR"/>
    <property type="match status" value="1"/>
</dbReference>
<evidence type="ECO:0000256" key="12">
    <source>
        <dbReference type="SAM" id="Phobius"/>
    </source>
</evidence>
<feature type="region of interest" description="Disordered" evidence="11">
    <location>
        <begin position="43"/>
        <end position="119"/>
    </location>
</feature>
<dbReference type="GO" id="GO:0006955">
    <property type="term" value="P:immune response"/>
    <property type="evidence" value="ECO:0007669"/>
    <property type="project" value="InterPro"/>
</dbReference>
<dbReference type="InterPro" id="IPR035897">
    <property type="entry name" value="Toll_tir_struct_dom_sf"/>
</dbReference>
<dbReference type="SMART" id="SM00255">
    <property type="entry name" value="TIR"/>
    <property type="match status" value="1"/>
</dbReference>
<feature type="compositionally biased region" description="Basic and acidic residues" evidence="11">
    <location>
        <begin position="88"/>
        <end position="119"/>
    </location>
</feature>
<keyword evidence="8 12" id="KW-0472">Membrane</keyword>
<evidence type="ECO:0000256" key="13">
    <source>
        <dbReference type="SAM" id="SignalP"/>
    </source>
</evidence>
<dbReference type="GO" id="GO:0002224">
    <property type="term" value="P:toll-like receptor signaling pathway"/>
    <property type="evidence" value="ECO:0007669"/>
    <property type="project" value="InterPro"/>
</dbReference>
<sequence>METFSVKETCTFLLVSFVLVTETVTWPGDSVAVERFDQTNPFKLDTQQRAADRSQNTKQATDDRTQDTKQATDDQTQDTKLWTVNRTQDTKQRTTDQTQDTKQRNADRKQDTKQRTADRTQDNSSCYELCWCHGKTADCSRNYGQLTFVPKLPDGIQFLNFSYNNLTSVPSDDFFLNVTQITGMDLGNNGLNNISVGAFRPLARLQTLLMSHNKGLTYQDLRPVLRVSRLEYLDLRHNKLPPPPADLFVRYQLPRLRILYLHENFFHNINMSVFTPLPSLSYLGLANNGISFLSTDYFPHLSTLHVGQNNLESFPRTCMDNGGPSLFPNLKQILLVSNRLSRIDGEVCLPKLEYLNLQRNHFHTYYTDDFNEARFPSLQSLNLASMRTKNSGIQRYAFRSTSMQVITLLFNNINVSNIDNESFAGLPNIRTLQLSHNYFETVSVDKFAELFGNLTTLVKLYMCAGRLKVISAKMLSRFKSLNKLVLCQNRLTSLPDGVLDGLVNLQVLDMGANQISVVKETTFSQNTRDRLQRVDLSGNPFDCSCDLRWFQSWLASGPKALTHSRFKYTCSNLPDTNVTSFYLSEQACLFSRDINVLMVSCLSLLLVVMTTVFPLYRYRWHLRLMLYEAVRGGGDARRRRLQRGQFQYDVYVSYASDDLGWVRQHLLVELENWGLRLCLHDRDFLIGNNIVDDISHSVESSKKVLVVFSRHYSRNQWCQFELNFCLRHVMDFGDNLVVTCVNDVESHDLTTAMMAVLKMMSYIRWDDDPDAMAAFWGRLRQALQEIIPADVQQ</sequence>
<evidence type="ECO:0000256" key="7">
    <source>
        <dbReference type="ARBA" id="ARBA00022989"/>
    </source>
</evidence>
<evidence type="ECO:0000256" key="5">
    <source>
        <dbReference type="ARBA" id="ARBA00022729"/>
    </source>
</evidence>
<dbReference type="Gene3D" id="3.80.10.10">
    <property type="entry name" value="Ribonuclease Inhibitor"/>
    <property type="match status" value="2"/>
</dbReference>
<keyword evidence="4 12" id="KW-0812">Transmembrane</keyword>
<feature type="domain" description="TIR" evidence="14">
    <location>
        <begin position="646"/>
        <end position="783"/>
    </location>
</feature>
<dbReference type="SUPFAM" id="SSF52058">
    <property type="entry name" value="L domain-like"/>
    <property type="match status" value="2"/>
</dbReference>
<dbReference type="PROSITE" id="PS50104">
    <property type="entry name" value="TIR"/>
    <property type="match status" value="1"/>
</dbReference>
<evidence type="ECO:0000256" key="1">
    <source>
        <dbReference type="ARBA" id="ARBA00004479"/>
    </source>
</evidence>
<dbReference type="PANTHER" id="PTHR24365:SF530">
    <property type="entry name" value="MSTPROX-RELATED"/>
    <property type="match status" value="1"/>
</dbReference>
<name>A0A7G8ZA05_LITLI</name>
<dbReference type="SMART" id="SM00364">
    <property type="entry name" value="LRR_BAC"/>
    <property type="match status" value="3"/>
</dbReference>
<feature type="compositionally biased region" description="Basic and acidic residues" evidence="11">
    <location>
        <begin position="60"/>
        <end position="72"/>
    </location>
</feature>
<organism evidence="15">
    <name type="scientific">Littorina littorea</name>
    <name type="common">Common periwinkle</name>
    <dbReference type="NCBI Taxonomy" id="31216"/>
    <lineage>
        <taxon>Eukaryota</taxon>
        <taxon>Metazoa</taxon>
        <taxon>Spiralia</taxon>
        <taxon>Lophotrochozoa</taxon>
        <taxon>Mollusca</taxon>
        <taxon>Gastropoda</taxon>
        <taxon>Caenogastropoda</taxon>
        <taxon>Littorinimorpha</taxon>
        <taxon>Littorinoidea</taxon>
        <taxon>Littorinidae</taxon>
        <taxon>Littorina</taxon>
    </lineage>
</organism>
<evidence type="ECO:0000256" key="4">
    <source>
        <dbReference type="ARBA" id="ARBA00022692"/>
    </source>
</evidence>
<keyword evidence="9 15" id="KW-0675">Receptor</keyword>
<gene>
    <name evidence="15" type="primary">TLR10</name>
</gene>
<evidence type="ECO:0000256" key="8">
    <source>
        <dbReference type="ARBA" id="ARBA00023136"/>
    </source>
</evidence>
<dbReference type="InterPro" id="IPR003591">
    <property type="entry name" value="Leu-rich_rpt_typical-subtyp"/>
</dbReference>
<feature type="transmembrane region" description="Helical" evidence="12">
    <location>
        <begin position="596"/>
        <end position="616"/>
    </location>
</feature>
<dbReference type="Pfam" id="PF13306">
    <property type="entry name" value="LRR_5"/>
    <property type="match status" value="1"/>
</dbReference>
<dbReference type="InterPro" id="IPR032675">
    <property type="entry name" value="LRR_dom_sf"/>
</dbReference>
<reference evidence="15" key="1">
    <citation type="journal article" date="2020" name="Fish Shellfish">
        <title>Toll-like signaling pathway in the transcriptome of Littorina littorea.</title>
        <authorList>
            <person name="Gorbushin A.M."/>
        </authorList>
    </citation>
    <scope>NUCLEOTIDE SEQUENCE</scope>
    <source>
        <tissue evidence="15">Kidney</tissue>
    </source>
</reference>
<evidence type="ECO:0000256" key="2">
    <source>
        <dbReference type="ARBA" id="ARBA00009634"/>
    </source>
</evidence>
<keyword evidence="5 13" id="KW-0732">Signal</keyword>
<feature type="compositionally biased region" description="Polar residues" evidence="11">
    <location>
        <begin position="43"/>
        <end position="56"/>
    </location>
</feature>
<comment type="similarity">
    <text evidence="2">Belongs to the Toll-like receptor family.</text>
</comment>
<dbReference type="SMART" id="SM00369">
    <property type="entry name" value="LRR_TYP"/>
    <property type="match status" value="9"/>
</dbReference>
<evidence type="ECO:0000313" key="15">
    <source>
        <dbReference type="EMBL" id="QNL15314.1"/>
    </source>
</evidence>
<dbReference type="GO" id="GO:0005886">
    <property type="term" value="C:plasma membrane"/>
    <property type="evidence" value="ECO:0007669"/>
    <property type="project" value="TreeGrafter"/>
</dbReference>
<dbReference type="SMART" id="SM00082">
    <property type="entry name" value="LRRCT"/>
    <property type="match status" value="1"/>
</dbReference>
<dbReference type="PIRSF" id="PIRSF037595">
    <property type="entry name" value="Toll-like_receptor"/>
    <property type="match status" value="1"/>
</dbReference>
<dbReference type="SUPFAM" id="SSF52200">
    <property type="entry name" value="Toll/Interleukin receptor TIR domain"/>
    <property type="match status" value="1"/>
</dbReference>
<evidence type="ECO:0000256" key="3">
    <source>
        <dbReference type="ARBA" id="ARBA00022614"/>
    </source>
</evidence>
<dbReference type="Gene3D" id="3.40.50.10140">
    <property type="entry name" value="Toll/interleukin-1 receptor homology (TIR) domain"/>
    <property type="match status" value="1"/>
</dbReference>
<evidence type="ECO:0000256" key="10">
    <source>
        <dbReference type="ARBA" id="ARBA00023180"/>
    </source>
</evidence>
<evidence type="ECO:0000259" key="14">
    <source>
        <dbReference type="PROSITE" id="PS50104"/>
    </source>
</evidence>
<feature type="signal peptide" evidence="13">
    <location>
        <begin position="1"/>
        <end position="25"/>
    </location>
</feature>
<protein>
    <submittedName>
        <fullName evidence="15">Toll-like receptor 10</fullName>
    </submittedName>
</protein>
<dbReference type="GO" id="GO:0004888">
    <property type="term" value="F:transmembrane signaling receptor activity"/>
    <property type="evidence" value="ECO:0007669"/>
    <property type="project" value="InterPro"/>
</dbReference>
<evidence type="ECO:0000256" key="9">
    <source>
        <dbReference type="ARBA" id="ARBA00023170"/>
    </source>
</evidence>
<evidence type="ECO:0000256" key="11">
    <source>
        <dbReference type="SAM" id="MobiDB-lite"/>
    </source>
</evidence>
<keyword evidence="6" id="KW-0677">Repeat</keyword>
<dbReference type="InterPro" id="IPR000483">
    <property type="entry name" value="Cys-rich_flank_reg_C"/>
</dbReference>
<keyword evidence="7 12" id="KW-1133">Transmembrane helix</keyword>
<keyword evidence="3" id="KW-0433">Leucine-rich repeat</keyword>
<accession>A0A7G8ZA05</accession>
<dbReference type="AlphaFoldDB" id="A0A7G8ZA05"/>
<dbReference type="Pfam" id="PF13855">
    <property type="entry name" value="LRR_8"/>
    <property type="match status" value="3"/>
</dbReference>
<comment type="subcellular location">
    <subcellularLocation>
        <location evidence="1">Membrane</location>
        <topology evidence="1">Single-pass type I membrane protein</topology>
    </subcellularLocation>
</comment>
<dbReference type="InterPro" id="IPR026906">
    <property type="entry name" value="LRR_5"/>
</dbReference>
<dbReference type="EMBL" id="MT683583">
    <property type="protein sequence ID" value="QNL15314.1"/>
    <property type="molecule type" value="mRNA"/>
</dbReference>
<dbReference type="InterPro" id="IPR001611">
    <property type="entry name" value="Leu-rich_rpt"/>
</dbReference>
<dbReference type="InterPro" id="IPR017241">
    <property type="entry name" value="Toll-like_receptor"/>
</dbReference>
<dbReference type="PRINTS" id="PR01537">
    <property type="entry name" value="INTRLKN1R1F"/>
</dbReference>
<dbReference type="PANTHER" id="PTHR24365">
    <property type="entry name" value="TOLL-LIKE RECEPTOR"/>
    <property type="match status" value="1"/>
</dbReference>